<feature type="compositionally biased region" description="Basic and acidic residues" evidence="2">
    <location>
        <begin position="16"/>
        <end position="27"/>
    </location>
</feature>
<sequence>MARATRATTTKRKRVERTDEHDDEHGDAPPTKLPRHDDNTPARISAEHAAAVLAILETADTQGLLDRVRDSDGDSSLRTLLAGPQPLSVLRAAVQHLVPISALPRANPSSTATAQLRFCNLAKSLLNQATHPVPLSLDSILPLKPSSDAARPLRYALVQHLPTQDYWSSLSATDAVKILPTAHAELVAILPTPAPHPTDVPTLAAYAPTRPLPSVAALPRPTHRILTTATFLDYGNFASFAPSADHNGETVPPRELARALYASHQRKQRRIAARRELREGSGSIHEVLADSSKEPPFDATRESSARESPTNETPIDMAQETPIDTAQETPIDAAQETPIDSAQETPIDPALSTSNSNSNQDLYTDLQDLLPPSEIAGLKSALANLELENAVQELLDRNRAALVRLEELQIARLFKAKEGEGSAAEEGSEEWDTAQGIMDSLAVLASLRPRTSSSQSLSPFPSSTPTSILPPPHILHKLHRTLALEPTRGWYGTLPSSGTSTALRDDTTVRKSSRSAPVPTPAPVPVPVPTPQQQQQVPTTTAPVYTGYGAYAYGAQQQQAQTQYRPATTTTTNGTAQTQQQPYQYTPQYYNYTAPTQQVGAAGVGAGQQNYYAQTTGQQQQGYASAAYSGWYNAAYAQQAQAQQTQVQAQPQSGTGTPQPVQMQMQPTTYGSFFGNTAGAGAAGRTPAVANTVAYTPRGLGQLAFGGGGGGGQQQGYYAQAAAAYQQGQGGR</sequence>
<feature type="region of interest" description="Disordered" evidence="2">
    <location>
        <begin position="1"/>
        <end position="40"/>
    </location>
</feature>
<evidence type="ECO:0000313" key="4">
    <source>
        <dbReference type="Proteomes" id="UP000775547"/>
    </source>
</evidence>
<dbReference type="Proteomes" id="UP000775547">
    <property type="component" value="Unassembled WGS sequence"/>
</dbReference>
<protein>
    <submittedName>
        <fullName evidence="3">Uncharacterized protein</fullName>
    </submittedName>
</protein>
<comment type="caution">
    <text evidence="3">The sequence shown here is derived from an EMBL/GenBank/DDBJ whole genome shotgun (WGS) entry which is preliminary data.</text>
</comment>
<dbReference type="OrthoDB" id="21648at2759"/>
<organism evidence="3 4">
    <name type="scientific">Asterophora parasitica</name>
    <dbReference type="NCBI Taxonomy" id="117018"/>
    <lineage>
        <taxon>Eukaryota</taxon>
        <taxon>Fungi</taxon>
        <taxon>Dikarya</taxon>
        <taxon>Basidiomycota</taxon>
        <taxon>Agaricomycotina</taxon>
        <taxon>Agaricomycetes</taxon>
        <taxon>Agaricomycetidae</taxon>
        <taxon>Agaricales</taxon>
        <taxon>Tricholomatineae</taxon>
        <taxon>Lyophyllaceae</taxon>
        <taxon>Asterophora</taxon>
    </lineage>
</organism>
<feature type="coiled-coil region" evidence="1">
    <location>
        <begin position="384"/>
        <end position="411"/>
    </location>
</feature>
<evidence type="ECO:0000313" key="3">
    <source>
        <dbReference type="EMBL" id="KAG5646076.1"/>
    </source>
</evidence>
<reference evidence="3" key="2">
    <citation type="submission" date="2021-10" db="EMBL/GenBank/DDBJ databases">
        <title>Phylogenomics reveals ancestral predisposition of the termite-cultivated fungus Termitomyces towards a domesticated lifestyle.</title>
        <authorList>
            <person name="Auxier B."/>
            <person name="Grum-Grzhimaylo A."/>
            <person name="Cardenas M.E."/>
            <person name="Lodge J.D."/>
            <person name="Laessoe T."/>
            <person name="Pedersen O."/>
            <person name="Smith M.E."/>
            <person name="Kuyper T.W."/>
            <person name="Franco-Molano E.A."/>
            <person name="Baroni T.J."/>
            <person name="Aanen D.K."/>
        </authorList>
    </citation>
    <scope>NUCLEOTIDE SEQUENCE</scope>
    <source>
        <strain evidence="3">AP01</strain>
        <tissue evidence="3">Mycelium</tissue>
    </source>
</reference>
<feature type="compositionally biased region" description="Pro residues" evidence="2">
    <location>
        <begin position="518"/>
        <end position="530"/>
    </location>
</feature>
<feature type="region of interest" description="Disordered" evidence="2">
    <location>
        <begin position="343"/>
        <end position="364"/>
    </location>
</feature>
<keyword evidence="1" id="KW-0175">Coiled coil</keyword>
<reference evidence="3" key="1">
    <citation type="submission" date="2020-07" db="EMBL/GenBank/DDBJ databases">
        <authorList>
            <person name="Nieuwenhuis M."/>
            <person name="Van De Peppel L.J.J."/>
        </authorList>
    </citation>
    <scope>NUCLEOTIDE SEQUENCE</scope>
    <source>
        <strain evidence="3">AP01</strain>
        <tissue evidence="3">Mycelium</tissue>
    </source>
</reference>
<proteinExistence type="predicted"/>
<feature type="region of interest" description="Disordered" evidence="2">
    <location>
        <begin position="271"/>
        <end position="321"/>
    </location>
</feature>
<accession>A0A9P7KBR9</accession>
<evidence type="ECO:0000256" key="2">
    <source>
        <dbReference type="SAM" id="MobiDB-lite"/>
    </source>
</evidence>
<feature type="compositionally biased region" description="Basic and acidic residues" evidence="2">
    <location>
        <begin position="287"/>
        <end position="305"/>
    </location>
</feature>
<dbReference type="AlphaFoldDB" id="A0A9P7KBR9"/>
<feature type="compositionally biased region" description="Polar residues" evidence="2">
    <location>
        <begin position="351"/>
        <end position="362"/>
    </location>
</feature>
<dbReference type="EMBL" id="JABCKV010000027">
    <property type="protein sequence ID" value="KAG5646076.1"/>
    <property type="molecule type" value="Genomic_DNA"/>
</dbReference>
<feature type="region of interest" description="Disordered" evidence="2">
    <location>
        <begin position="488"/>
        <end position="538"/>
    </location>
</feature>
<evidence type="ECO:0000256" key="1">
    <source>
        <dbReference type="SAM" id="Coils"/>
    </source>
</evidence>
<gene>
    <name evidence="3" type="ORF">DXG03_004499</name>
</gene>
<keyword evidence="4" id="KW-1185">Reference proteome</keyword>
<name>A0A9P7KBR9_9AGAR</name>